<protein>
    <recommendedName>
        <fullName evidence="6">PHD-type domain-containing protein</fullName>
    </recommendedName>
</protein>
<dbReference type="SUPFAM" id="SSF57933">
    <property type="entry name" value="TAZ domain"/>
    <property type="match status" value="1"/>
</dbReference>
<feature type="compositionally biased region" description="Low complexity" evidence="5">
    <location>
        <begin position="96"/>
        <end position="105"/>
    </location>
</feature>
<keyword evidence="3" id="KW-0862">Zinc</keyword>
<evidence type="ECO:0000259" key="6">
    <source>
        <dbReference type="PROSITE" id="PS50016"/>
    </source>
</evidence>
<dbReference type="SMR" id="G5AJ42"/>
<dbReference type="InterPro" id="IPR019786">
    <property type="entry name" value="Zinc_finger_PHD-type_CS"/>
</dbReference>
<evidence type="ECO:0000256" key="3">
    <source>
        <dbReference type="ARBA" id="ARBA00022833"/>
    </source>
</evidence>
<feature type="region of interest" description="Disordered" evidence="5">
    <location>
        <begin position="244"/>
        <end position="267"/>
    </location>
</feature>
<dbReference type="InterPro" id="IPR011011">
    <property type="entry name" value="Znf_FYVE_PHD"/>
</dbReference>
<keyword evidence="2 4" id="KW-0863">Zinc-finger</keyword>
<dbReference type="Gene3D" id="1.20.1020.10">
    <property type="entry name" value="TAZ domain"/>
    <property type="match status" value="1"/>
</dbReference>
<dbReference type="InParanoid" id="G5AJ42"/>
<dbReference type="SMART" id="SM00249">
    <property type="entry name" value="PHD"/>
    <property type="match status" value="1"/>
</dbReference>
<feature type="compositionally biased region" description="Polar residues" evidence="5">
    <location>
        <begin position="63"/>
        <end position="75"/>
    </location>
</feature>
<evidence type="ECO:0000256" key="1">
    <source>
        <dbReference type="ARBA" id="ARBA00022723"/>
    </source>
</evidence>
<dbReference type="PANTHER" id="PTHR12618:SF20">
    <property type="entry name" value="PHD AND RING FINGER DOMAIN-CONTAINING PROTEIN 1"/>
    <property type="match status" value="1"/>
</dbReference>
<feature type="region of interest" description="Disordered" evidence="5">
    <location>
        <begin position="119"/>
        <end position="138"/>
    </location>
</feature>
<dbReference type="InterPro" id="IPR001965">
    <property type="entry name" value="Znf_PHD"/>
</dbReference>
<keyword evidence="8" id="KW-1185">Reference proteome</keyword>
<accession>G5AJ42</accession>
<dbReference type="Gene3D" id="3.30.40.10">
    <property type="entry name" value="Zinc/RING finger domain, C3HC4 (zinc finger)"/>
    <property type="match status" value="1"/>
</dbReference>
<dbReference type="GeneID" id="20648497"/>
<dbReference type="AlphaFoldDB" id="G5AJ42"/>
<dbReference type="PANTHER" id="PTHR12618">
    <property type="entry name" value="PHD AND RING FINGER DOMAIN-CONTAINING PROTEIN 1"/>
    <property type="match status" value="1"/>
</dbReference>
<evidence type="ECO:0000313" key="7">
    <source>
        <dbReference type="EMBL" id="EGZ04474.1"/>
    </source>
</evidence>
<dbReference type="Proteomes" id="UP000002640">
    <property type="component" value="Unassembled WGS sequence"/>
</dbReference>
<proteinExistence type="predicted"/>
<dbReference type="InterPro" id="IPR019787">
    <property type="entry name" value="Znf_PHD-finger"/>
</dbReference>
<feature type="domain" description="PHD-type" evidence="6">
    <location>
        <begin position="166"/>
        <end position="216"/>
    </location>
</feature>
<dbReference type="InterPro" id="IPR013083">
    <property type="entry name" value="Znf_RING/FYVE/PHD"/>
</dbReference>
<sequence length="388" mass="42031">MASSSTLYNWETAVARDPDLQRIDAFVQRTIAKLPGAAPPSSSVGRGGSRYAPPVKSERPAPSDTSMVSTRTGSRATARAPPSEGSNESPQFIDPSSYQSESSSEVDMREVNPMDELSDFESDASQQPQQEQQQQEPIENNAAAADNDVEMDADADAEEAEEEDKNTVCEVCKSSERERDIVLCDDCDAEYHVFCLSPPLPKVPEGTWYCPKCRVKYPDTEAASAAVDVRVMAEQLRAGGAAVENAGAVQTNETEPEAPTSGDVAAADGGADGPASFPISQALEGNPESANALLVHACSCDDVKCADAEFHVFCPHMKRFLRSVCWASHSDKWRSYRLARITAELFAYHAMNCKLEQCNVPLASKFVKKKSSKATSGRRIIHPEDANK</sequence>
<dbReference type="Pfam" id="PF00628">
    <property type="entry name" value="PHD"/>
    <property type="match status" value="1"/>
</dbReference>
<reference evidence="7 8" key="1">
    <citation type="journal article" date="2006" name="Science">
        <title>Phytophthora genome sequences uncover evolutionary origins and mechanisms of pathogenesis.</title>
        <authorList>
            <person name="Tyler B.M."/>
            <person name="Tripathy S."/>
            <person name="Zhang X."/>
            <person name="Dehal P."/>
            <person name="Jiang R.H."/>
            <person name="Aerts A."/>
            <person name="Arredondo F.D."/>
            <person name="Baxter L."/>
            <person name="Bensasson D."/>
            <person name="Beynon J.L."/>
            <person name="Chapman J."/>
            <person name="Damasceno C.M."/>
            <person name="Dorrance A.E."/>
            <person name="Dou D."/>
            <person name="Dickerman A.W."/>
            <person name="Dubchak I.L."/>
            <person name="Garbelotto M."/>
            <person name="Gijzen M."/>
            <person name="Gordon S.G."/>
            <person name="Govers F."/>
            <person name="Grunwald N.J."/>
            <person name="Huang W."/>
            <person name="Ivors K.L."/>
            <person name="Jones R.W."/>
            <person name="Kamoun S."/>
            <person name="Krampis K."/>
            <person name="Lamour K.H."/>
            <person name="Lee M.K."/>
            <person name="McDonald W.H."/>
            <person name="Medina M."/>
            <person name="Meijer H.J."/>
            <person name="Nordberg E.K."/>
            <person name="Maclean D.J."/>
            <person name="Ospina-Giraldo M.D."/>
            <person name="Morris P.F."/>
            <person name="Phuntumart V."/>
            <person name="Putnam N.H."/>
            <person name="Rash S."/>
            <person name="Rose J.K."/>
            <person name="Sakihama Y."/>
            <person name="Salamov A.A."/>
            <person name="Savidor A."/>
            <person name="Scheuring C.F."/>
            <person name="Smith B.M."/>
            <person name="Sobral B.W."/>
            <person name="Terry A."/>
            <person name="Torto-Alalibo T.A."/>
            <person name="Win J."/>
            <person name="Xu Z."/>
            <person name="Zhang H."/>
            <person name="Grigoriev I.V."/>
            <person name="Rokhsar D.S."/>
            <person name="Boore J.L."/>
        </authorList>
    </citation>
    <scope>NUCLEOTIDE SEQUENCE [LARGE SCALE GENOMIC DNA]</scope>
    <source>
        <strain evidence="7 8">P6497</strain>
    </source>
</reference>
<dbReference type="OMA" id="GEDEMWY"/>
<gene>
    <name evidence="7" type="ORF">PHYSODRAFT_343250</name>
</gene>
<dbReference type="PROSITE" id="PS01359">
    <property type="entry name" value="ZF_PHD_1"/>
    <property type="match status" value="1"/>
</dbReference>
<dbReference type="GO" id="GO:0008270">
    <property type="term" value="F:zinc ion binding"/>
    <property type="evidence" value="ECO:0007669"/>
    <property type="project" value="UniProtKB-KW"/>
</dbReference>
<evidence type="ECO:0000256" key="5">
    <source>
        <dbReference type="SAM" id="MobiDB-lite"/>
    </source>
</evidence>
<evidence type="ECO:0000256" key="2">
    <source>
        <dbReference type="ARBA" id="ARBA00022771"/>
    </source>
</evidence>
<evidence type="ECO:0000313" key="8">
    <source>
        <dbReference type="Proteomes" id="UP000002640"/>
    </source>
</evidence>
<feature type="region of interest" description="Disordered" evidence="5">
    <location>
        <begin position="34"/>
        <end position="109"/>
    </location>
</feature>
<dbReference type="PROSITE" id="PS50016">
    <property type="entry name" value="ZF_PHD_2"/>
    <property type="match status" value="1"/>
</dbReference>
<dbReference type="SUPFAM" id="SSF57903">
    <property type="entry name" value="FYVE/PHD zinc finger"/>
    <property type="match status" value="1"/>
</dbReference>
<dbReference type="RefSeq" id="XP_009540093.1">
    <property type="nucleotide sequence ID" value="XM_009541798.1"/>
</dbReference>
<name>G5AJ42_PHYSP</name>
<evidence type="ECO:0000256" key="4">
    <source>
        <dbReference type="PROSITE-ProRule" id="PRU00146"/>
    </source>
</evidence>
<feature type="compositionally biased region" description="Low complexity" evidence="5">
    <location>
        <begin position="35"/>
        <end position="44"/>
    </location>
</feature>
<dbReference type="KEGG" id="psoj:PHYSODRAFT_343250"/>
<dbReference type="EMBL" id="JH159183">
    <property type="protein sequence ID" value="EGZ04474.1"/>
    <property type="molecule type" value="Genomic_DNA"/>
</dbReference>
<dbReference type="InterPro" id="IPR035898">
    <property type="entry name" value="TAZ_dom_sf"/>
</dbReference>
<keyword evidence="1" id="KW-0479">Metal-binding</keyword>
<organism evidence="7 8">
    <name type="scientific">Phytophthora sojae (strain P6497)</name>
    <name type="common">Soybean stem and root rot agent</name>
    <name type="synonym">Phytophthora megasperma f. sp. glycines</name>
    <dbReference type="NCBI Taxonomy" id="1094619"/>
    <lineage>
        <taxon>Eukaryota</taxon>
        <taxon>Sar</taxon>
        <taxon>Stramenopiles</taxon>
        <taxon>Oomycota</taxon>
        <taxon>Peronosporomycetes</taxon>
        <taxon>Peronosporales</taxon>
        <taxon>Peronosporaceae</taxon>
        <taxon>Phytophthora</taxon>
    </lineage>
</organism>
<feature type="compositionally biased region" description="Low complexity" evidence="5">
    <location>
        <begin position="126"/>
        <end position="138"/>
    </location>
</feature>
<dbReference type="InterPro" id="IPR047157">
    <property type="entry name" value="PHRF1/Atg35"/>
</dbReference>